<feature type="domain" description="Outer membrane protein beta-barrel" evidence="3">
    <location>
        <begin position="389"/>
        <end position="547"/>
    </location>
</feature>
<feature type="compositionally biased region" description="Low complexity" evidence="1">
    <location>
        <begin position="115"/>
        <end position="151"/>
    </location>
</feature>
<comment type="caution">
    <text evidence="4">The sequence shown here is derived from an EMBL/GenBank/DDBJ whole genome shotgun (WGS) entry which is preliminary data.</text>
</comment>
<evidence type="ECO:0000259" key="3">
    <source>
        <dbReference type="Pfam" id="PF13568"/>
    </source>
</evidence>
<keyword evidence="2" id="KW-0472">Membrane</keyword>
<name>A0ABS0L025_9BACT</name>
<evidence type="ECO:0000313" key="4">
    <source>
        <dbReference type="EMBL" id="MBG8553413.1"/>
    </source>
</evidence>
<proteinExistence type="predicted"/>
<dbReference type="InterPro" id="IPR025665">
    <property type="entry name" value="Beta-barrel_OMP_2"/>
</dbReference>
<protein>
    <submittedName>
        <fullName evidence="4">Outer membrane beta-barrel protein</fullName>
    </submittedName>
</protein>
<feature type="region of interest" description="Disordered" evidence="1">
    <location>
        <begin position="100"/>
        <end position="151"/>
    </location>
</feature>
<dbReference type="Proteomes" id="UP000601099">
    <property type="component" value="Unassembled WGS sequence"/>
</dbReference>
<keyword evidence="5" id="KW-1185">Reference proteome</keyword>
<evidence type="ECO:0000256" key="1">
    <source>
        <dbReference type="SAM" id="MobiDB-lite"/>
    </source>
</evidence>
<feature type="transmembrane region" description="Helical" evidence="2">
    <location>
        <begin position="60"/>
        <end position="78"/>
    </location>
</feature>
<accession>A0ABS0L025</accession>
<keyword evidence="2" id="KW-1133">Transmembrane helix</keyword>
<evidence type="ECO:0000256" key="2">
    <source>
        <dbReference type="SAM" id="Phobius"/>
    </source>
</evidence>
<dbReference type="Pfam" id="PF13568">
    <property type="entry name" value="OMP_b-brl_2"/>
    <property type="match status" value="1"/>
</dbReference>
<reference evidence="4 5" key="1">
    <citation type="submission" date="2020-11" db="EMBL/GenBank/DDBJ databases">
        <title>Hymenobacter sp.</title>
        <authorList>
            <person name="Kim M.K."/>
        </authorList>
    </citation>
    <scope>NUCLEOTIDE SEQUENCE [LARGE SCALE GENOMIC DNA]</scope>
    <source>
        <strain evidence="4 5">BT594</strain>
    </source>
</reference>
<gene>
    <name evidence="4" type="ORF">I5L79_07640</name>
</gene>
<sequence>MEPSADKPQNPQTGNLEQLFRQKFEEAEIAPRADLWAQIDHDLLVQQNETYRQRLQLHRWAAAACLLFAMAMGAWFTLHYSGGHEAGLAANTSAASRSASAAQPALNGEAPASLSTPARSNAARTTASVATATTGRSQTSPAAAGAAEASASRYTMPAGRRAVGTSVAHNESAPTSQERAYRWTGSSANPANPSATVAAVAASTATTTNPTATTEMGLPASGFAAQTSGSGIGSMAALRPAAAATQVGTDVSTADGLASGTLADAAASASLLTSGKSASFTDLAALTPRETALATAVSNLPSSLQPAYPSSALAWADELSREDEKKQTTATGWTFGGGHTLSSYNPNVNFSRGALPASNVRIASTALVNARMYEDGAEEYRENLQAGLGQRIMLLARRRLSSRWSVAAGVEAAEYRASSRTSYAALEPTAATTFTGGFSSTDRVRTQMATDLTVLNEPQKTRYRYRSAGVPVLVQYGNGAKNGWSLYARVGAAVNVLLGTRFSGEDENLVTQKSYSFGASDSPYRKVLTSVRGGAGMQYRPVGASWALAFGPAAETGLNTLNANPTQTYWQQSRPYSVGLEASVEFGAKAAPALAAH</sequence>
<dbReference type="EMBL" id="JADWYK010000003">
    <property type="protein sequence ID" value="MBG8553413.1"/>
    <property type="molecule type" value="Genomic_DNA"/>
</dbReference>
<organism evidence="4 5">
    <name type="scientific">Hymenobacter guriensis</name>
    <dbReference type="NCBI Taxonomy" id="2793065"/>
    <lineage>
        <taxon>Bacteria</taxon>
        <taxon>Pseudomonadati</taxon>
        <taxon>Bacteroidota</taxon>
        <taxon>Cytophagia</taxon>
        <taxon>Cytophagales</taxon>
        <taxon>Hymenobacteraceae</taxon>
        <taxon>Hymenobacter</taxon>
    </lineage>
</organism>
<evidence type="ECO:0000313" key="5">
    <source>
        <dbReference type="Proteomes" id="UP000601099"/>
    </source>
</evidence>
<dbReference type="RefSeq" id="WP_196954426.1">
    <property type="nucleotide sequence ID" value="NZ_JADWYK010000003.1"/>
</dbReference>
<keyword evidence="2" id="KW-0812">Transmembrane</keyword>